<evidence type="ECO:0000256" key="5">
    <source>
        <dbReference type="ARBA" id="ARBA00022485"/>
    </source>
</evidence>
<dbReference type="InterPro" id="IPR051318">
    <property type="entry name" value="Fe-S_L-Ser"/>
</dbReference>
<evidence type="ECO:0000256" key="10">
    <source>
        <dbReference type="ARBA" id="ARBA00049406"/>
    </source>
</evidence>
<keyword evidence="14" id="KW-1185">Reference proteome</keyword>
<dbReference type="Proteomes" id="UP000003806">
    <property type="component" value="Chromosome"/>
</dbReference>
<dbReference type="GO" id="GO:0006094">
    <property type="term" value="P:gluconeogenesis"/>
    <property type="evidence" value="ECO:0007669"/>
    <property type="project" value="UniProtKB-KW"/>
</dbReference>
<reference evidence="13 14" key="1">
    <citation type="submission" date="2011-11" db="EMBL/GenBank/DDBJ databases">
        <title>The Noncontiguous Finished genome of Jonquetella anthropi DSM 22815.</title>
        <authorList>
            <consortium name="US DOE Joint Genome Institute (JGI-PGF)"/>
            <person name="Lucas S."/>
            <person name="Copeland A."/>
            <person name="Lapidus A."/>
            <person name="Glavina del Rio T."/>
            <person name="Dalin E."/>
            <person name="Tice H."/>
            <person name="Bruce D."/>
            <person name="Goodwin L."/>
            <person name="Pitluck S."/>
            <person name="Peters L."/>
            <person name="Mikhailova N."/>
            <person name="Held B."/>
            <person name="Kyrpides N."/>
            <person name="Mavromatis K."/>
            <person name="Ivanova N."/>
            <person name="Markowitz V."/>
            <person name="Cheng J.-F."/>
            <person name="Hugenholtz P."/>
            <person name="Woyke T."/>
            <person name="Wu D."/>
            <person name="Gronow S."/>
            <person name="Wellnitz S."/>
            <person name="Brambilla E."/>
            <person name="Klenk H.-P."/>
            <person name="Eisen J.A."/>
        </authorList>
    </citation>
    <scope>NUCLEOTIDE SEQUENCE [LARGE SCALE GENOMIC DNA]</scope>
    <source>
        <strain evidence="13 14">DSM 22815</strain>
    </source>
</reference>
<dbReference type="NCBIfam" id="TIGR00718">
    <property type="entry name" value="sda_alpha"/>
    <property type="match status" value="1"/>
</dbReference>
<dbReference type="GO" id="GO:0051539">
    <property type="term" value="F:4 iron, 4 sulfur cluster binding"/>
    <property type="evidence" value="ECO:0007669"/>
    <property type="project" value="UniProtKB-UniRule"/>
</dbReference>
<evidence type="ECO:0000313" key="14">
    <source>
        <dbReference type="Proteomes" id="UP000003806"/>
    </source>
</evidence>
<dbReference type="GO" id="GO:0046872">
    <property type="term" value="F:metal ion binding"/>
    <property type="evidence" value="ECO:0007669"/>
    <property type="project" value="UniProtKB-KW"/>
</dbReference>
<proteinExistence type="inferred from homology"/>
<feature type="domain" description="Serine dehydratase-like alpha subunit" evidence="12">
    <location>
        <begin position="19"/>
        <end position="270"/>
    </location>
</feature>
<dbReference type="RefSeq" id="WP_008519836.1">
    <property type="nucleotide sequence ID" value="NZ_CM001376.1"/>
</dbReference>
<protein>
    <recommendedName>
        <fullName evidence="11">L-serine dehydratase</fullName>
        <ecNumber evidence="11">4.3.1.17</ecNumber>
    </recommendedName>
</protein>
<dbReference type="HOGENOM" id="CLU_022305_2_0_0"/>
<keyword evidence="5 11" id="KW-0004">4Fe-4S</keyword>
<evidence type="ECO:0000256" key="6">
    <source>
        <dbReference type="ARBA" id="ARBA00022723"/>
    </source>
</evidence>
<evidence type="ECO:0000256" key="2">
    <source>
        <dbReference type="ARBA" id="ARBA00004742"/>
    </source>
</evidence>
<dbReference type="PANTHER" id="PTHR30182:SF1">
    <property type="entry name" value="L-SERINE DEHYDRATASE 1"/>
    <property type="match status" value="1"/>
</dbReference>
<dbReference type="eggNOG" id="COG1760">
    <property type="taxonomic scope" value="Bacteria"/>
</dbReference>
<evidence type="ECO:0000256" key="4">
    <source>
        <dbReference type="ARBA" id="ARBA00022432"/>
    </source>
</evidence>
<dbReference type="Pfam" id="PF03313">
    <property type="entry name" value="SDH_alpha"/>
    <property type="match status" value="1"/>
</dbReference>
<evidence type="ECO:0000256" key="7">
    <source>
        <dbReference type="ARBA" id="ARBA00023004"/>
    </source>
</evidence>
<dbReference type="AlphaFoldDB" id="H0UJG6"/>
<sequence>MNSLKDLIDTAERTGQTLPQVMLDCDAHDSGVDQEVIRESMARRLDVMRESAKDALVTPYRPKVAANDVPKLLAHRPGLTSEFTWRACTIAMGMNTCNASMGRIVAAPTAGSCGILPGMILAFEEQRTPYEGRTVLDALIVSAGIGEVIAARASLAGAEGGCQAECGSAAAMGAAALVYLSGGTPGACGQAVAITIKSITGLVCDPLAGLVEIPCIKRNGMLVSLGILAAELALAGVESFIPVDEMIDVMGKVGRALPPSLRETACGGLAVSPTARQVTAQLLETQKTIH</sequence>
<organism evidence="13 14">
    <name type="scientific">Jonquetella anthropi DSM 22815</name>
    <dbReference type="NCBI Taxonomy" id="885272"/>
    <lineage>
        <taxon>Bacteria</taxon>
        <taxon>Thermotogati</taxon>
        <taxon>Synergistota</taxon>
        <taxon>Synergistia</taxon>
        <taxon>Synergistales</taxon>
        <taxon>Dethiosulfovibrionaceae</taxon>
        <taxon>Jonquetella</taxon>
    </lineage>
</organism>
<evidence type="ECO:0000259" key="12">
    <source>
        <dbReference type="Pfam" id="PF03313"/>
    </source>
</evidence>
<comment type="catalytic activity">
    <reaction evidence="10 11">
        <text>L-serine = pyruvate + NH4(+)</text>
        <dbReference type="Rhea" id="RHEA:19169"/>
        <dbReference type="ChEBI" id="CHEBI:15361"/>
        <dbReference type="ChEBI" id="CHEBI:28938"/>
        <dbReference type="ChEBI" id="CHEBI:33384"/>
        <dbReference type="EC" id="4.3.1.17"/>
    </reaction>
</comment>
<comment type="pathway">
    <text evidence="2">Carbohydrate biosynthesis; gluconeogenesis.</text>
</comment>
<dbReference type="GO" id="GO:0003941">
    <property type="term" value="F:L-serine ammonia-lyase activity"/>
    <property type="evidence" value="ECO:0007669"/>
    <property type="project" value="UniProtKB-UniRule"/>
</dbReference>
<keyword evidence="4 11" id="KW-0312">Gluconeogenesis</keyword>
<evidence type="ECO:0000256" key="1">
    <source>
        <dbReference type="ARBA" id="ARBA00001966"/>
    </source>
</evidence>
<keyword evidence="8 11" id="KW-0411">Iron-sulfur</keyword>
<evidence type="ECO:0000256" key="9">
    <source>
        <dbReference type="ARBA" id="ARBA00023239"/>
    </source>
</evidence>
<dbReference type="InterPro" id="IPR004642">
    <property type="entry name" value="Ser_deHydtase_asu"/>
</dbReference>
<evidence type="ECO:0000256" key="3">
    <source>
        <dbReference type="ARBA" id="ARBA00008636"/>
    </source>
</evidence>
<keyword evidence="7 11" id="KW-0408">Iron</keyword>
<dbReference type="EMBL" id="CM001376">
    <property type="protein sequence ID" value="EHM13933.1"/>
    <property type="molecule type" value="Genomic_DNA"/>
</dbReference>
<evidence type="ECO:0000256" key="8">
    <source>
        <dbReference type="ARBA" id="ARBA00023014"/>
    </source>
</evidence>
<dbReference type="STRING" id="885272.JonanDRAFT_1574"/>
<evidence type="ECO:0000256" key="11">
    <source>
        <dbReference type="RuleBase" id="RU366059"/>
    </source>
</evidence>
<gene>
    <name evidence="13" type="ORF">JonanDRAFT_1574</name>
</gene>
<dbReference type="OrthoDB" id="9805537at2"/>
<dbReference type="InterPro" id="IPR005130">
    <property type="entry name" value="Ser_deHydtase-like_asu"/>
</dbReference>
<comment type="similarity">
    <text evidence="3 11">Belongs to the iron-sulfur dependent L-serine dehydratase family.</text>
</comment>
<comment type="cofactor">
    <cofactor evidence="1 11">
        <name>[4Fe-4S] cluster</name>
        <dbReference type="ChEBI" id="CHEBI:49883"/>
    </cofactor>
</comment>
<accession>H0UJG6</accession>
<keyword evidence="6 11" id="KW-0479">Metal-binding</keyword>
<dbReference type="EC" id="4.3.1.17" evidence="11"/>
<name>H0UJG6_9BACT</name>
<keyword evidence="9 11" id="KW-0456">Lyase</keyword>
<dbReference type="PANTHER" id="PTHR30182">
    <property type="entry name" value="L-SERINE DEHYDRATASE"/>
    <property type="match status" value="1"/>
</dbReference>
<evidence type="ECO:0000313" key="13">
    <source>
        <dbReference type="EMBL" id="EHM13933.1"/>
    </source>
</evidence>